<organism evidence="1 2">
    <name type="scientific">Porites lobata</name>
    <dbReference type="NCBI Taxonomy" id="104759"/>
    <lineage>
        <taxon>Eukaryota</taxon>
        <taxon>Metazoa</taxon>
        <taxon>Cnidaria</taxon>
        <taxon>Anthozoa</taxon>
        <taxon>Hexacorallia</taxon>
        <taxon>Scleractinia</taxon>
        <taxon>Fungiina</taxon>
        <taxon>Poritidae</taxon>
        <taxon>Porites</taxon>
    </lineage>
</organism>
<evidence type="ECO:0000313" key="1">
    <source>
        <dbReference type="EMBL" id="CAH3186212.1"/>
    </source>
</evidence>
<evidence type="ECO:0000313" key="2">
    <source>
        <dbReference type="Proteomes" id="UP001159405"/>
    </source>
</evidence>
<name>A0ABN8S397_9CNID</name>
<reference evidence="1 2" key="1">
    <citation type="submission" date="2022-05" db="EMBL/GenBank/DDBJ databases">
        <authorList>
            <consortium name="Genoscope - CEA"/>
            <person name="William W."/>
        </authorList>
    </citation>
    <scope>NUCLEOTIDE SEQUENCE [LARGE SCALE GENOMIC DNA]</scope>
</reference>
<dbReference type="EMBL" id="CALNXK010000468">
    <property type="protein sequence ID" value="CAH3186212.1"/>
    <property type="molecule type" value="Genomic_DNA"/>
</dbReference>
<proteinExistence type="predicted"/>
<comment type="caution">
    <text evidence="1">The sequence shown here is derived from an EMBL/GenBank/DDBJ whole genome shotgun (WGS) entry which is preliminary data.</text>
</comment>
<dbReference type="Proteomes" id="UP001159405">
    <property type="component" value="Unassembled WGS sequence"/>
</dbReference>
<keyword evidence="2" id="KW-1185">Reference proteome</keyword>
<sequence length="78" mass="8708">MGENITKTSSAAFCYLSNDGKLVNIPSCKSLSTLGDRSFYMAAPKLWNDLPFFIRNISSVNAFKKALKTHLFQRAFPS</sequence>
<accession>A0ABN8S397</accession>
<protein>
    <submittedName>
        <fullName evidence="1">Uncharacterized protein</fullName>
    </submittedName>
</protein>
<gene>
    <name evidence="1" type="ORF">PLOB_00034232</name>
</gene>